<dbReference type="Proteomes" id="UP000324222">
    <property type="component" value="Unassembled WGS sequence"/>
</dbReference>
<reference evidence="1 2" key="1">
    <citation type="submission" date="2019-05" db="EMBL/GenBank/DDBJ databases">
        <title>Another draft genome of Portunus trituberculatus and its Hox gene families provides insights of decapod evolution.</title>
        <authorList>
            <person name="Jeong J.-H."/>
            <person name="Song I."/>
            <person name="Kim S."/>
            <person name="Choi T."/>
            <person name="Kim D."/>
            <person name="Ryu S."/>
            <person name="Kim W."/>
        </authorList>
    </citation>
    <scope>NUCLEOTIDE SEQUENCE [LARGE SCALE GENOMIC DNA]</scope>
    <source>
        <tissue evidence="1">Muscle</tissue>
    </source>
</reference>
<sequence length="120" mass="12808">MKNTSRNKTPKVKCPVTILKWDGAYPLSRWEAASVADAGQGLSFLPGHTISPSVPSAGMWDPTADWAVGESFQPSELSQGELVAAIVISPGVANGVCRPPWEGGWEWGAPHAGRTAVRRR</sequence>
<proteinExistence type="predicted"/>
<dbReference type="EMBL" id="VSRR010003592">
    <property type="protein sequence ID" value="MPC36731.1"/>
    <property type="molecule type" value="Genomic_DNA"/>
</dbReference>
<comment type="caution">
    <text evidence="1">The sequence shown here is derived from an EMBL/GenBank/DDBJ whole genome shotgun (WGS) entry which is preliminary data.</text>
</comment>
<keyword evidence="2" id="KW-1185">Reference proteome</keyword>
<evidence type="ECO:0000313" key="2">
    <source>
        <dbReference type="Proteomes" id="UP000324222"/>
    </source>
</evidence>
<dbReference type="AlphaFoldDB" id="A0A5B7EQA0"/>
<protein>
    <submittedName>
        <fullName evidence="1">Uncharacterized protein</fullName>
    </submittedName>
</protein>
<gene>
    <name evidence="1" type="ORF">E2C01_030199</name>
</gene>
<name>A0A5B7EQA0_PORTR</name>
<accession>A0A5B7EQA0</accession>
<evidence type="ECO:0000313" key="1">
    <source>
        <dbReference type="EMBL" id="MPC36731.1"/>
    </source>
</evidence>
<organism evidence="1 2">
    <name type="scientific">Portunus trituberculatus</name>
    <name type="common">Swimming crab</name>
    <name type="synonym">Neptunus trituberculatus</name>
    <dbReference type="NCBI Taxonomy" id="210409"/>
    <lineage>
        <taxon>Eukaryota</taxon>
        <taxon>Metazoa</taxon>
        <taxon>Ecdysozoa</taxon>
        <taxon>Arthropoda</taxon>
        <taxon>Crustacea</taxon>
        <taxon>Multicrustacea</taxon>
        <taxon>Malacostraca</taxon>
        <taxon>Eumalacostraca</taxon>
        <taxon>Eucarida</taxon>
        <taxon>Decapoda</taxon>
        <taxon>Pleocyemata</taxon>
        <taxon>Brachyura</taxon>
        <taxon>Eubrachyura</taxon>
        <taxon>Portunoidea</taxon>
        <taxon>Portunidae</taxon>
        <taxon>Portuninae</taxon>
        <taxon>Portunus</taxon>
    </lineage>
</organism>